<dbReference type="GO" id="GO:0009097">
    <property type="term" value="P:isoleucine biosynthetic process"/>
    <property type="evidence" value="ECO:0007669"/>
    <property type="project" value="TreeGrafter"/>
</dbReference>
<gene>
    <name evidence="13" type="primary">thrC</name>
    <name evidence="13" type="ORF">SBA5_370007</name>
</gene>
<dbReference type="Pfam" id="PF00291">
    <property type="entry name" value="PALP"/>
    <property type="match status" value="1"/>
</dbReference>
<feature type="binding site" evidence="9">
    <location>
        <position position="140"/>
    </location>
    <ligand>
        <name>pyridoxal 5'-phosphate</name>
        <dbReference type="ChEBI" id="CHEBI:597326"/>
    </ligand>
</feature>
<feature type="cross-link" description="Isoglutamyl lysine isopeptide (Lys-Gln) (interchain with Q-Cter in protein Pup)" evidence="11">
    <location>
        <position position="195"/>
    </location>
</feature>
<keyword evidence="4 8" id="KW-0663">Pyridoxal phosphate</keyword>
<accession>A0A2N9LHX5</accession>
<evidence type="ECO:0000313" key="13">
    <source>
        <dbReference type="EMBL" id="SPE22832.1"/>
    </source>
</evidence>
<dbReference type="PIRSF" id="PIRSF038945">
    <property type="entry name" value="Thr_synthase"/>
    <property type="match status" value="1"/>
</dbReference>
<dbReference type="GO" id="GO:0006565">
    <property type="term" value="P:L-serine catabolic process"/>
    <property type="evidence" value="ECO:0007669"/>
    <property type="project" value="TreeGrafter"/>
</dbReference>
<keyword evidence="5 8" id="KW-0456">Lyase</keyword>
<evidence type="ECO:0000256" key="5">
    <source>
        <dbReference type="ARBA" id="ARBA00023239"/>
    </source>
</evidence>
<dbReference type="InterPro" id="IPR004450">
    <property type="entry name" value="Thr_synthase-like"/>
</dbReference>
<dbReference type="Proteomes" id="UP000239735">
    <property type="component" value="Unassembled WGS sequence"/>
</dbReference>
<evidence type="ECO:0000256" key="9">
    <source>
        <dbReference type="PIRSR" id="PIRSR038945-1"/>
    </source>
</evidence>
<dbReference type="OrthoDB" id="9778118at2"/>
<feature type="binding site" evidence="9">
    <location>
        <position position="381"/>
    </location>
    <ligand>
        <name>pyridoxal 5'-phosphate</name>
        <dbReference type="ChEBI" id="CHEBI:597326"/>
    </ligand>
</feature>
<evidence type="ECO:0000256" key="11">
    <source>
        <dbReference type="PIRSR" id="PIRSR038945-3"/>
    </source>
</evidence>
<comment type="similarity">
    <text evidence="2 8">Belongs to the threonine synthase family.</text>
</comment>
<dbReference type="GO" id="GO:0009088">
    <property type="term" value="P:threonine biosynthetic process"/>
    <property type="evidence" value="ECO:0007669"/>
    <property type="project" value="UniProtKB-UniRule"/>
</dbReference>
<dbReference type="GO" id="GO:0006567">
    <property type="term" value="P:L-threonine catabolic process"/>
    <property type="evidence" value="ECO:0007669"/>
    <property type="project" value="TreeGrafter"/>
</dbReference>
<feature type="modified residue" description="N6-(pyridoxal phosphate)lysine" evidence="10">
    <location>
        <position position="114"/>
    </location>
</feature>
<organism evidence="13 14">
    <name type="scientific">Candidatus Sulfuritelmatomonas gaucii</name>
    <dbReference type="NCBI Taxonomy" id="2043161"/>
    <lineage>
        <taxon>Bacteria</taxon>
        <taxon>Pseudomonadati</taxon>
        <taxon>Acidobacteriota</taxon>
        <taxon>Terriglobia</taxon>
        <taxon>Terriglobales</taxon>
        <taxon>Acidobacteriaceae</taxon>
        <taxon>Candidatus Sulfuritelmatomonas</taxon>
    </lineage>
</organism>
<dbReference type="PANTHER" id="PTHR48078">
    <property type="entry name" value="THREONINE DEHYDRATASE, MITOCHONDRIAL-RELATED"/>
    <property type="match status" value="1"/>
</dbReference>
<keyword evidence="8" id="KW-0791">Threonine biosynthesis</keyword>
<dbReference type="AlphaFoldDB" id="A0A2N9LHX5"/>
<dbReference type="SUPFAM" id="SSF53686">
    <property type="entry name" value="Tryptophan synthase beta subunit-like PLP-dependent enzymes"/>
    <property type="match status" value="1"/>
</dbReference>
<feature type="domain" description="Tryptophan synthase beta chain-like PALP" evidence="12">
    <location>
        <begin position="79"/>
        <end position="382"/>
    </location>
</feature>
<evidence type="ECO:0000256" key="1">
    <source>
        <dbReference type="ARBA" id="ARBA00001933"/>
    </source>
</evidence>
<comment type="function">
    <text evidence="8">Catalyzes the gamma-elimination of phosphate from L-phosphohomoserine and the beta-addition of water to produce L-threonine.</text>
</comment>
<dbReference type="GO" id="GO:0003941">
    <property type="term" value="F:L-serine ammonia-lyase activity"/>
    <property type="evidence" value="ECO:0007669"/>
    <property type="project" value="TreeGrafter"/>
</dbReference>
<dbReference type="Gene3D" id="3.40.50.1100">
    <property type="match status" value="2"/>
</dbReference>
<dbReference type="InterPro" id="IPR001926">
    <property type="entry name" value="TrpB-like_PALP"/>
</dbReference>
<dbReference type="EMBL" id="OKRB01000094">
    <property type="protein sequence ID" value="SPE22832.1"/>
    <property type="molecule type" value="Genomic_DNA"/>
</dbReference>
<comment type="cofactor">
    <cofactor evidence="1 8 9">
        <name>pyridoxal 5'-phosphate</name>
        <dbReference type="ChEBI" id="CHEBI:597326"/>
    </cofactor>
</comment>
<protein>
    <recommendedName>
        <fullName evidence="3 7">Threonine synthase</fullName>
        <ecNumber evidence="7 8">4.2.3.1</ecNumber>
    </recommendedName>
</protein>
<evidence type="ECO:0000313" key="14">
    <source>
        <dbReference type="Proteomes" id="UP000239735"/>
    </source>
</evidence>
<evidence type="ECO:0000256" key="7">
    <source>
        <dbReference type="NCBIfam" id="TIGR00260"/>
    </source>
</evidence>
<dbReference type="InterPro" id="IPR026260">
    <property type="entry name" value="Thr_Synthase_bac/arc"/>
</dbReference>
<comment type="pathway">
    <text evidence="8">Amino-acid biosynthesis; L-threonine biosynthesis; L-threonine from L-aspartate: step 5/5.</text>
</comment>
<sequence>MHVTGLQCVHCSRTYSTEEVDYFCPACGYHEGILDVLYDYEAARQELNAETLAGNREFAMWRYLPLLPVARRELIPHLQVGWTPLYETEKLAAELGTARCWVKDEGRNPTASFKDRASAVGVVKALEKKVAEITCASTGNAASSLAGFAAALGIPATIFVPARAPEAKVAQLLVYGARVFSVQGTYDEAWELCMKASAEFGWYNRNCAVNPYLIEGKKTVSLELAEQFARLKPGSFPDWVAVSVGDGCTIGGVWKGLKEMHQLGILPRLPRILGVQAEGCQPLVTAWREQRGLIACEARTLADSIAVGHPRNFAKGMRAITESGGAFIAVSDEEILESITILARKAGVFGEPAGVAGVAGVKRAVAAGIISRKESAALIMTGNGLKDILSAIRAAGRAVTIKPGIEEVREAICATAAG</sequence>
<dbReference type="UniPathway" id="UPA00050">
    <property type="reaction ID" value="UER00065"/>
</dbReference>
<evidence type="ECO:0000256" key="10">
    <source>
        <dbReference type="PIRSR" id="PIRSR038945-2"/>
    </source>
</evidence>
<comment type="catalytic activity">
    <reaction evidence="6 8">
        <text>O-phospho-L-homoserine + H2O = L-threonine + phosphate</text>
        <dbReference type="Rhea" id="RHEA:10840"/>
        <dbReference type="ChEBI" id="CHEBI:15377"/>
        <dbReference type="ChEBI" id="CHEBI:43474"/>
        <dbReference type="ChEBI" id="CHEBI:57590"/>
        <dbReference type="ChEBI" id="CHEBI:57926"/>
        <dbReference type="EC" id="4.2.3.1"/>
    </reaction>
</comment>
<dbReference type="EC" id="4.2.3.1" evidence="7 8"/>
<dbReference type="PANTHER" id="PTHR48078:SF6">
    <property type="entry name" value="L-THREONINE DEHYDRATASE CATABOLIC TDCB"/>
    <property type="match status" value="1"/>
</dbReference>
<keyword evidence="8" id="KW-0028">Amino-acid biosynthesis</keyword>
<evidence type="ECO:0000256" key="2">
    <source>
        <dbReference type="ARBA" id="ARBA00005517"/>
    </source>
</evidence>
<dbReference type="GO" id="GO:0004795">
    <property type="term" value="F:threonine synthase activity"/>
    <property type="evidence" value="ECO:0007669"/>
    <property type="project" value="UniProtKB-UniRule"/>
</dbReference>
<evidence type="ECO:0000256" key="3">
    <source>
        <dbReference type="ARBA" id="ARBA00018679"/>
    </source>
</evidence>
<evidence type="ECO:0000256" key="4">
    <source>
        <dbReference type="ARBA" id="ARBA00022898"/>
    </source>
</evidence>
<proteinExistence type="inferred from homology"/>
<name>A0A2N9LHX5_9BACT</name>
<dbReference type="GO" id="GO:0004794">
    <property type="term" value="F:threonine deaminase activity"/>
    <property type="evidence" value="ECO:0007669"/>
    <property type="project" value="TreeGrafter"/>
</dbReference>
<evidence type="ECO:0000259" key="12">
    <source>
        <dbReference type="Pfam" id="PF00291"/>
    </source>
</evidence>
<dbReference type="NCBIfam" id="TIGR00260">
    <property type="entry name" value="thrC"/>
    <property type="match status" value="1"/>
</dbReference>
<dbReference type="NCBIfam" id="NF006050">
    <property type="entry name" value="PRK08197.1"/>
    <property type="match status" value="1"/>
</dbReference>
<dbReference type="InterPro" id="IPR050147">
    <property type="entry name" value="Ser/Thr_Dehydratase"/>
</dbReference>
<evidence type="ECO:0000256" key="8">
    <source>
        <dbReference type="PIRNR" id="PIRNR038945"/>
    </source>
</evidence>
<evidence type="ECO:0000256" key="6">
    <source>
        <dbReference type="ARBA" id="ARBA00049144"/>
    </source>
</evidence>
<dbReference type="InterPro" id="IPR036052">
    <property type="entry name" value="TrpB-like_PALP_sf"/>
</dbReference>
<reference evidence="14" key="1">
    <citation type="submission" date="2018-02" db="EMBL/GenBank/DDBJ databases">
        <authorList>
            <person name="Hausmann B."/>
        </authorList>
    </citation>
    <scope>NUCLEOTIDE SEQUENCE [LARGE SCALE GENOMIC DNA]</scope>
    <source>
        <strain evidence="14">Peat soil MAG SbA5</strain>
    </source>
</reference>
<dbReference type="CDD" id="cd01563">
    <property type="entry name" value="Thr-synth_1"/>
    <property type="match status" value="1"/>
</dbReference>